<dbReference type="InterPro" id="IPR003653">
    <property type="entry name" value="Peptidase_C48_C"/>
</dbReference>
<dbReference type="PROSITE" id="PS50878">
    <property type="entry name" value="RT_POL"/>
    <property type="match status" value="1"/>
</dbReference>
<dbReference type="PANTHER" id="PTHR19446">
    <property type="entry name" value="REVERSE TRANSCRIPTASES"/>
    <property type="match status" value="1"/>
</dbReference>
<dbReference type="SUPFAM" id="SSF56672">
    <property type="entry name" value="DNA/RNA polymerases"/>
    <property type="match status" value="1"/>
</dbReference>
<feature type="region of interest" description="Disordered" evidence="4">
    <location>
        <begin position="1904"/>
        <end position="1944"/>
    </location>
</feature>
<proteinExistence type="inferred from homology"/>
<reference evidence="7" key="1">
    <citation type="submission" date="2015-07" db="EMBL/GenBank/DDBJ databases">
        <title>Adaptation to a free-living lifestyle via gene acquisitions in the diplomonad Trepomonas sp. PC1.</title>
        <authorList>
            <person name="Xu F."/>
            <person name="Jerlstrom-Hultqvist J."/>
            <person name="Kolisko M."/>
            <person name="Simpson A.G.B."/>
            <person name="Roger A.J."/>
            <person name="Svard S.G."/>
            <person name="Andersson J.O."/>
        </authorList>
    </citation>
    <scope>NUCLEOTIDE SEQUENCE</scope>
    <source>
        <strain evidence="7">PC1</strain>
    </source>
</reference>
<keyword evidence="7" id="KW-0548">Nucleotidyltransferase</keyword>
<dbReference type="InterPro" id="IPR043128">
    <property type="entry name" value="Rev_trsase/Diguanyl_cyclase"/>
</dbReference>
<feature type="domain" description="Reverse transcriptase" evidence="6">
    <location>
        <begin position="1290"/>
        <end position="1521"/>
    </location>
</feature>
<gene>
    <name evidence="7" type="ORF">TPC1_10521</name>
</gene>
<feature type="domain" description="Ubiquitin-like protease family profile" evidence="5">
    <location>
        <begin position="764"/>
        <end position="931"/>
    </location>
</feature>
<name>A0A146KLE3_9EUKA</name>
<organism evidence="7">
    <name type="scientific">Trepomonas sp. PC1</name>
    <dbReference type="NCBI Taxonomy" id="1076344"/>
    <lineage>
        <taxon>Eukaryota</taxon>
        <taxon>Metamonada</taxon>
        <taxon>Diplomonadida</taxon>
        <taxon>Hexamitidae</taxon>
        <taxon>Hexamitinae</taxon>
        <taxon>Trepomonas</taxon>
    </lineage>
</organism>
<keyword evidence="2" id="KW-0645">Protease</keyword>
<evidence type="ECO:0000256" key="1">
    <source>
        <dbReference type="ARBA" id="ARBA00005234"/>
    </source>
</evidence>
<dbReference type="InterPro" id="IPR000477">
    <property type="entry name" value="RT_dom"/>
</dbReference>
<dbReference type="Gene3D" id="3.30.70.270">
    <property type="match status" value="1"/>
</dbReference>
<dbReference type="PROSITE" id="PS50600">
    <property type="entry name" value="ULP_PROTEASE"/>
    <property type="match status" value="1"/>
</dbReference>
<dbReference type="InterPro" id="IPR043502">
    <property type="entry name" value="DNA/RNA_pol_sf"/>
</dbReference>
<evidence type="ECO:0000256" key="2">
    <source>
        <dbReference type="ARBA" id="ARBA00022670"/>
    </source>
</evidence>
<dbReference type="GO" id="GO:0006508">
    <property type="term" value="P:proteolysis"/>
    <property type="evidence" value="ECO:0007669"/>
    <property type="project" value="UniProtKB-KW"/>
</dbReference>
<dbReference type="GO" id="GO:0004519">
    <property type="term" value="F:endonuclease activity"/>
    <property type="evidence" value="ECO:0007669"/>
    <property type="project" value="UniProtKB-KW"/>
</dbReference>
<dbReference type="InterPro" id="IPR038765">
    <property type="entry name" value="Papain-like_cys_pep_sf"/>
</dbReference>
<feature type="region of interest" description="Disordered" evidence="4">
    <location>
        <begin position="369"/>
        <end position="390"/>
    </location>
</feature>
<comment type="similarity">
    <text evidence="1">Belongs to the peptidase C48 family.</text>
</comment>
<dbReference type="SUPFAM" id="SSF54001">
    <property type="entry name" value="Cysteine proteinases"/>
    <property type="match status" value="2"/>
</dbReference>
<sequence length="1944" mass="226316">MCQRVNGKGEIKAWKNYDKRRIYPGVYKRRNSLFSLRSMHFRLQRESTRRRRKNAYQLLRNVLVKQRENFLTEIEQFLPESQPTKDESPIKTLEVGNLDDLRSEHTFELIIDEADAWYRVIKEIQKLSKTLQEKFISEQFSGSYSLEIIKAFTIDVLYYVKDLELPKTTDEKTLQNWKNVINELFTNASNLHNCSESHLINDIDDSHRRNMLYWQRDRNTLANEVRTDSNVKLTQSGKINKRRIELAAKQAQEEIINKDPDCSYVQIFVEIKNYKQKKLLILLELKENLKTMKKQVKQVISDHEDSVHKIEILNGIKSQYCYLKYRYMKNRSTNVQKKLNQVKCISADIPLNEELLIPNKDGSLKLKQSIPRKKKEDQQMTHERHQEKGKYHHITKIFKEKGSNFQYYRNAAKTSVNDRAKMDRCTETSMLGGQELISGNDVNIKEKAGNEEQVQITEQNQNDPELSCKDWIQQIQQVIGQKDLEPLEKAVQIYDQAGELSQQCNLLLQSNCKKIRTVNTLCYITRFYVRNLLGEITKNKQNNREAIYILETLEDEINVYIEHIQESKPANIPEPQLQQSKTENVEETFEIAGQGYNSQNVKGMTINQMVYGYQNLVQKTKKNIIFINPNISQNIMANKMQLQEEIEKFRFEFGQNATIIAPILFQQHWTCIITTKQESRYISTFFDSLGGQVNNQSIHQKNAEATMKITLGILGNINNQGIELNTYQWRETSQKSNNTCGYYCLRFIQKYLQQDNSPILEEEVKLIQHQLEQKNDLRFASDEDIEKFIKGLLLDTSKEFTTIYIDPQVSKLGVNEKLMKELICANNNCHKFANQNKRLKYIIIPICRNKHWTCVICQILKDGRIKGIYFDSIQFQQDNNQEALQLTNHILNILSEGDLKSEVTNLQSMISANQTDNYSCGYYVMLFIKRILNQQFCDIDQISATALMKEIYREKYGTEPILDSQPVVQSQSYSQKSTKSQGDEQNLNIYDCPFCENYKQKNIQSILTHCGMIQNNHHVEKLWEMEPFASVANRISKQKEFNQFCDICKSPLYNHQNKYQHKNNMYCKKAAERLGLDSKQNKQIKINKKQMKINPEIAPNSINQLSKNCSEQDGAALLLQAEIFNNVVKQNKENILIALNTFISKFTMKEPGNYPTTKNIQQEMKSIQHYVNKLMELGATGKCYTRCEEFVNQIPKNEALSEEKMKALFSKYHPENPNPIHIQNILDNQIINMPQISKIEQDEIEQEIKQLVKHKACGLSGIGPTHLKYLCRNNPLFIKNVTTAFNILFTTPLKLKDIPLLYQFRQVFIPKRGQVDAFRPIAICETLLLIFHKIITTKIRLQLQNTTKLENQISKHQFAFQKNAIVQCLRRAEQMRISGLILTQIDISNAFNSTPHEVIKNQMRKVGICPSYRAYFDEFLKNRFCKYSANIKCGVPQGDPQSMLLFCLAVNPVINELAQKENLVVIAYADDLLVGHSSEYSSKQIIQLCRQEFSQIGLLVNEEKCQSTENNGSVKFMGQTFTQHSPVSRSAELIQTAENCIKVIDNAPISLQQKFLLTSFIAVSKVNWGPLIEQSGKDIQQEKANYNKIDEIIMNFIQKIFDIDINTDELTEFCINHRKDGGLELMVPGKYYDTMKKVQSEYLNEIEDFQKFSFNIVQAEFNKKQQEEKERVKEQFMNQQGQVVEDNNFSIPKIAFALGDEVQMNDQTFKFLTWLRFGNQASFNIQNQTCPLCRQRNIMPDHIITCDQNNFATMIRHDKIVEFLVKNINRDRKPLIVCVENQNKHNSLLKPDLECIVQGKRVLLDVSFVRHEKDMERRFNEKVEKYINLDGIHSVEQIYPIIISYNGTLFEKSARLLQDNLPEIGASVFYKAIYREIANAWLRADQNTRQTEEMAMDKEILPMPGHYEYEDPTDQPNTQRRWSGHQGFSQGGAHFAGNRADMTM</sequence>
<dbReference type="Pfam" id="PF00078">
    <property type="entry name" value="RVT_1"/>
    <property type="match status" value="1"/>
</dbReference>
<dbReference type="EMBL" id="GDID01000390">
    <property type="protein sequence ID" value="JAP96216.1"/>
    <property type="molecule type" value="Transcribed_RNA"/>
</dbReference>
<dbReference type="GO" id="GO:0003964">
    <property type="term" value="F:RNA-directed DNA polymerase activity"/>
    <property type="evidence" value="ECO:0007669"/>
    <property type="project" value="UniProtKB-KW"/>
</dbReference>
<evidence type="ECO:0000256" key="4">
    <source>
        <dbReference type="SAM" id="MobiDB-lite"/>
    </source>
</evidence>
<keyword evidence="7" id="KW-0255">Endonuclease</keyword>
<protein>
    <submittedName>
        <fullName evidence="7">Putative reverse transcriptase/endonuclease</fullName>
    </submittedName>
</protein>
<keyword evidence="7" id="KW-0540">Nuclease</keyword>
<keyword evidence="7" id="KW-0808">Transferase</keyword>
<dbReference type="CDD" id="cd01650">
    <property type="entry name" value="RT_nLTR_like"/>
    <property type="match status" value="1"/>
</dbReference>
<feature type="compositionally biased region" description="Basic and acidic residues" evidence="4">
    <location>
        <begin position="374"/>
        <end position="389"/>
    </location>
</feature>
<evidence type="ECO:0000259" key="6">
    <source>
        <dbReference type="PROSITE" id="PS50878"/>
    </source>
</evidence>
<keyword evidence="3" id="KW-0378">Hydrolase</keyword>
<dbReference type="GO" id="GO:0008234">
    <property type="term" value="F:cysteine-type peptidase activity"/>
    <property type="evidence" value="ECO:0007669"/>
    <property type="project" value="InterPro"/>
</dbReference>
<evidence type="ECO:0000256" key="3">
    <source>
        <dbReference type="ARBA" id="ARBA00022801"/>
    </source>
</evidence>
<keyword evidence="7" id="KW-0695">RNA-directed DNA polymerase</keyword>
<accession>A0A146KLE3</accession>
<evidence type="ECO:0000259" key="5">
    <source>
        <dbReference type="PROSITE" id="PS50600"/>
    </source>
</evidence>
<dbReference type="Gene3D" id="3.40.395.10">
    <property type="entry name" value="Adenoviral Proteinase, Chain A"/>
    <property type="match status" value="1"/>
</dbReference>
<evidence type="ECO:0000313" key="7">
    <source>
        <dbReference type="EMBL" id="JAP96216.1"/>
    </source>
</evidence>